<reference evidence="1" key="1">
    <citation type="journal article" date="2023" name="IMA Fungus">
        <title>Comparative genomic study of the Penicillium genus elucidates a diverse pangenome and 15 lateral gene transfer events.</title>
        <authorList>
            <person name="Petersen C."/>
            <person name="Sorensen T."/>
            <person name="Nielsen M.R."/>
            <person name="Sondergaard T.E."/>
            <person name="Sorensen J.L."/>
            <person name="Fitzpatrick D.A."/>
            <person name="Frisvad J.C."/>
            <person name="Nielsen K.L."/>
        </authorList>
    </citation>
    <scope>NUCLEOTIDE SEQUENCE</scope>
    <source>
        <strain evidence="1">IBT 15450</strain>
    </source>
</reference>
<proteinExistence type="predicted"/>
<protein>
    <submittedName>
        <fullName evidence="1">Uncharacterized protein</fullName>
    </submittedName>
</protein>
<sequence>MSRLRSKRWPKYVASMNNAALRQAASDTRRFSNDLKAAEPSKNAQFAEIIQKGARVLSEIVKRGDGRRLEDKLDFNETSGAFLNIATNIETLLMDLLLEAEKDLHALGQEDTLSSKMGRMTLVPVLN</sequence>
<dbReference type="EMBL" id="JAQJZL010000010">
    <property type="protein sequence ID" value="KAJ6035401.1"/>
    <property type="molecule type" value="Genomic_DNA"/>
</dbReference>
<name>A0AAD6I7Q0_PENCN</name>
<accession>A0AAD6I7Q0</accession>
<evidence type="ECO:0000313" key="1">
    <source>
        <dbReference type="EMBL" id="KAJ6035401.1"/>
    </source>
</evidence>
<gene>
    <name evidence="1" type="ORF">N7460_009576</name>
</gene>
<dbReference type="Proteomes" id="UP001219568">
    <property type="component" value="Unassembled WGS sequence"/>
</dbReference>
<reference evidence="1" key="2">
    <citation type="submission" date="2023-01" db="EMBL/GenBank/DDBJ databases">
        <authorList>
            <person name="Petersen C."/>
        </authorList>
    </citation>
    <scope>NUCLEOTIDE SEQUENCE</scope>
    <source>
        <strain evidence="1">IBT 15450</strain>
    </source>
</reference>
<evidence type="ECO:0000313" key="2">
    <source>
        <dbReference type="Proteomes" id="UP001219568"/>
    </source>
</evidence>
<comment type="caution">
    <text evidence="1">The sequence shown here is derived from an EMBL/GenBank/DDBJ whole genome shotgun (WGS) entry which is preliminary data.</text>
</comment>
<dbReference type="AlphaFoldDB" id="A0AAD6I7Q0"/>
<organism evidence="1 2">
    <name type="scientific">Penicillium canescens</name>
    <dbReference type="NCBI Taxonomy" id="5083"/>
    <lineage>
        <taxon>Eukaryota</taxon>
        <taxon>Fungi</taxon>
        <taxon>Dikarya</taxon>
        <taxon>Ascomycota</taxon>
        <taxon>Pezizomycotina</taxon>
        <taxon>Eurotiomycetes</taxon>
        <taxon>Eurotiomycetidae</taxon>
        <taxon>Eurotiales</taxon>
        <taxon>Aspergillaceae</taxon>
        <taxon>Penicillium</taxon>
    </lineage>
</organism>
<keyword evidence="2" id="KW-1185">Reference proteome</keyword>